<gene>
    <name evidence="9" type="ORF">HRI_001928000</name>
    <name evidence="10" type="ORF">HRI_001928200</name>
    <name evidence="11" type="ORF">HRI_001928400</name>
</gene>
<dbReference type="AlphaFoldDB" id="A0A9W7HR37"/>
<dbReference type="EMBL" id="BSYR01000019">
    <property type="protein sequence ID" value="GMI82590.1"/>
    <property type="molecule type" value="Genomic_DNA"/>
</dbReference>
<evidence type="ECO:0000256" key="2">
    <source>
        <dbReference type="ARBA" id="ARBA00022617"/>
    </source>
</evidence>
<name>A0A9W7HR37_HIBTR</name>
<evidence type="ECO:0000256" key="3">
    <source>
        <dbReference type="ARBA" id="ARBA00022723"/>
    </source>
</evidence>
<keyword evidence="2 7" id="KW-0349">Heme</keyword>
<feature type="binding site" description="axial binding residue" evidence="7">
    <location>
        <position position="495"/>
    </location>
    <ligand>
        <name>heme</name>
        <dbReference type="ChEBI" id="CHEBI:30413"/>
    </ligand>
    <ligandPart>
        <name>Fe</name>
        <dbReference type="ChEBI" id="CHEBI:18248"/>
    </ligandPart>
</feature>
<evidence type="ECO:0000256" key="4">
    <source>
        <dbReference type="ARBA" id="ARBA00023002"/>
    </source>
</evidence>
<dbReference type="InterPro" id="IPR001128">
    <property type="entry name" value="Cyt_P450"/>
</dbReference>
<keyword evidence="6 8" id="KW-0503">Monooxygenase</keyword>
<dbReference type="PROSITE" id="PS00086">
    <property type="entry name" value="CYTOCHROME_P450"/>
    <property type="match status" value="1"/>
</dbReference>
<evidence type="ECO:0000256" key="8">
    <source>
        <dbReference type="RuleBase" id="RU000461"/>
    </source>
</evidence>
<evidence type="ECO:0000256" key="7">
    <source>
        <dbReference type="PIRSR" id="PIRSR602401-1"/>
    </source>
</evidence>
<dbReference type="PANTHER" id="PTHR47947">
    <property type="entry name" value="CYTOCHROME P450 82C3-RELATED"/>
    <property type="match status" value="1"/>
</dbReference>
<dbReference type="Proteomes" id="UP001165190">
    <property type="component" value="Unassembled WGS sequence"/>
</dbReference>
<dbReference type="GO" id="GO:0016709">
    <property type="term" value="F:oxidoreductase activity, acting on paired donors, with incorporation or reduction of molecular oxygen, NAD(P)H as one donor, and incorporation of one atom of oxygen"/>
    <property type="evidence" value="ECO:0007669"/>
    <property type="project" value="UniProtKB-ARBA"/>
</dbReference>
<dbReference type="InterPro" id="IPR017972">
    <property type="entry name" value="Cyt_P450_CS"/>
</dbReference>
<evidence type="ECO:0000256" key="1">
    <source>
        <dbReference type="ARBA" id="ARBA00010617"/>
    </source>
</evidence>
<evidence type="ECO:0000256" key="5">
    <source>
        <dbReference type="ARBA" id="ARBA00023004"/>
    </source>
</evidence>
<evidence type="ECO:0000313" key="12">
    <source>
        <dbReference type="Proteomes" id="UP001165190"/>
    </source>
</evidence>
<dbReference type="PRINTS" id="PR00463">
    <property type="entry name" value="EP450I"/>
</dbReference>
<dbReference type="InterPro" id="IPR036396">
    <property type="entry name" value="Cyt_P450_sf"/>
</dbReference>
<dbReference type="GO" id="GO:0020037">
    <property type="term" value="F:heme binding"/>
    <property type="evidence" value="ECO:0007669"/>
    <property type="project" value="InterPro"/>
</dbReference>
<keyword evidence="3 7" id="KW-0479">Metal-binding</keyword>
<sequence length="556" mass="62206">MSCKAIPTIFICAKRSTSPHQLLRKPLHFSILVVMDLPDLPTFGYAAVLAITLLFLYSKLKNSSSGSGGKAAPVAAGAWPLIGHLPMLGGPLAPHETLTNLADKYGPAYMIRIGVHPALVVNSREVAKEIFTANDMAVSTRSKFAAAEHLGYDYAMYGFSPYGQYWREMRKITMLEVLSNHRIDQLKKVFVSEIRGSLKHLYKTWAEKKDGSGKAMVEMKKHFADLTLNVILRTVAGRRYNVAAEEDQKVVSRYRKALRDFFHLAGIFLLGDAIPFLRRLDLGGYEKRMKKTARELDEIADGWLEDHRKGGHWDENKKEKDFMDVMNSVLKGASIAGYDADTINKATSLNMILAGSDTTTVTLVWGLSLMLNKPDIIKKAQEELDAHVGRDRFVNESDIGKLVYIQAIVKETLRIYPPAPLSAPRELNQNCTIGGYEIPKGTRLIVNLHRIQRDPSVWPEPLEFMPERFLTTHRDVDVRGQHFELMPFGSGRRSCPGTSFALHMLYLTMSNFLHAFNFSTPNNGLIDMSGTVGLTNIKSTPLEALVAPRLAPELYN</sequence>
<keyword evidence="4 8" id="KW-0560">Oxidoreductase</keyword>
<dbReference type="GO" id="GO:0005506">
    <property type="term" value="F:iron ion binding"/>
    <property type="evidence" value="ECO:0007669"/>
    <property type="project" value="InterPro"/>
</dbReference>
<evidence type="ECO:0000256" key="6">
    <source>
        <dbReference type="ARBA" id="ARBA00023033"/>
    </source>
</evidence>
<dbReference type="EMBL" id="BSYR01000019">
    <property type="protein sequence ID" value="GMI82586.1"/>
    <property type="molecule type" value="Genomic_DNA"/>
</dbReference>
<dbReference type="EMBL" id="BSYR01000019">
    <property type="protein sequence ID" value="GMI82588.1"/>
    <property type="molecule type" value="Genomic_DNA"/>
</dbReference>
<dbReference type="FunFam" id="1.10.630.10:FF:000026">
    <property type="entry name" value="Cytochrome P450 82C4"/>
    <property type="match status" value="1"/>
</dbReference>
<comment type="cofactor">
    <cofactor evidence="7">
        <name>heme</name>
        <dbReference type="ChEBI" id="CHEBI:30413"/>
    </cofactor>
</comment>
<dbReference type="Pfam" id="PF00067">
    <property type="entry name" value="p450"/>
    <property type="match status" value="1"/>
</dbReference>
<dbReference type="PRINTS" id="PR00385">
    <property type="entry name" value="P450"/>
</dbReference>
<comment type="similarity">
    <text evidence="1 8">Belongs to the cytochrome P450 family.</text>
</comment>
<dbReference type="OrthoDB" id="2789670at2759"/>
<dbReference type="PANTHER" id="PTHR47947:SF49">
    <property type="entry name" value="CYTOCHROME P450 FAMILY PROTEIN"/>
    <property type="match status" value="1"/>
</dbReference>
<keyword evidence="5 7" id="KW-0408">Iron</keyword>
<dbReference type="InterPro" id="IPR002401">
    <property type="entry name" value="Cyt_P450_E_grp-I"/>
</dbReference>
<keyword evidence="12" id="KW-1185">Reference proteome</keyword>
<comment type="caution">
    <text evidence="11">The sequence shown here is derived from an EMBL/GenBank/DDBJ whole genome shotgun (WGS) entry which is preliminary data.</text>
</comment>
<organism evidence="11 12">
    <name type="scientific">Hibiscus trionum</name>
    <name type="common">Flower of an hour</name>
    <dbReference type="NCBI Taxonomy" id="183268"/>
    <lineage>
        <taxon>Eukaryota</taxon>
        <taxon>Viridiplantae</taxon>
        <taxon>Streptophyta</taxon>
        <taxon>Embryophyta</taxon>
        <taxon>Tracheophyta</taxon>
        <taxon>Spermatophyta</taxon>
        <taxon>Magnoliopsida</taxon>
        <taxon>eudicotyledons</taxon>
        <taxon>Gunneridae</taxon>
        <taxon>Pentapetalae</taxon>
        <taxon>rosids</taxon>
        <taxon>malvids</taxon>
        <taxon>Malvales</taxon>
        <taxon>Malvaceae</taxon>
        <taxon>Malvoideae</taxon>
        <taxon>Hibiscus</taxon>
    </lineage>
</organism>
<dbReference type="Gene3D" id="1.10.630.10">
    <property type="entry name" value="Cytochrome P450"/>
    <property type="match status" value="1"/>
</dbReference>
<proteinExistence type="inferred from homology"/>
<protein>
    <submittedName>
        <fullName evidence="11">Cytochrome P450, family 82, subfamily C, polypeptide 4</fullName>
    </submittedName>
</protein>
<evidence type="ECO:0000313" key="9">
    <source>
        <dbReference type="EMBL" id="GMI82586.1"/>
    </source>
</evidence>
<dbReference type="InterPro" id="IPR050651">
    <property type="entry name" value="Plant_Cytochrome_P450_Monoox"/>
</dbReference>
<evidence type="ECO:0000313" key="11">
    <source>
        <dbReference type="EMBL" id="GMI82590.1"/>
    </source>
</evidence>
<reference evidence="11" key="1">
    <citation type="submission" date="2023-05" db="EMBL/GenBank/DDBJ databases">
        <title>Genome and transcriptome analyses reveal genes involved in the formation of fine ridges on petal epidermal cells in Hibiscus trionum.</title>
        <authorList>
            <person name="Koshimizu S."/>
            <person name="Masuda S."/>
            <person name="Ishii T."/>
            <person name="Shirasu K."/>
            <person name="Hoshino A."/>
            <person name="Arita M."/>
        </authorList>
    </citation>
    <scope>NUCLEOTIDE SEQUENCE</scope>
    <source>
        <strain evidence="11">Hamamatsu line</strain>
    </source>
</reference>
<dbReference type="CDD" id="cd20654">
    <property type="entry name" value="CYP82"/>
    <property type="match status" value="1"/>
</dbReference>
<dbReference type="SUPFAM" id="SSF48264">
    <property type="entry name" value="Cytochrome P450"/>
    <property type="match status" value="1"/>
</dbReference>
<accession>A0A9W7HR37</accession>
<evidence type="ECO:0000313" key="10">
    <source>
        <dbReference type="EMBL" id="GMI82588.1"/>
    </source>
</evidence>